<evidence type="ECO:0000256" key="2">
    <source>
        <dbReference type="ARBA" id="ARBA00008531"/>
    </source>
</evidence>
<dbReference type="AlphaFoldDB" id="A0A6J6IC39"/>
<dbReference type="HAMAP" id="MF_00920">
    <property type="entry name" value="FtsY"/>
    <property type="match status" value="1"/>
</dbReference>
<dbReference type="PANTHER" id="PTHR43134">
    <property type="entry name" value="SIGNAL RECOGNITION PARTICLE RECEPTOR SUBUNIT ALPHA"/>
    <property type="match status" value="1"/>
</dbReference>
<dbReference type="GO" id="GO:0003924">
    <property type="term" value="F:GTPase activity"/>
    <property type="evidence" value="ECO:0007669"/>
    <property type="project" value="TreeGrafter"/>
</dbReference>
<name>A0A6J6IC39_9ZZZZ</name>
<dbReference type="InterPro" id="IPR013822">
    <property type="entry name" value="Signal_recog_particl_SRP54_hlx"/>
</dbReference>
<dbReference type="Pfam" id="PF00448">
    <property type="entry name" value="SRP54"/>
    <property type="match status" value="1"/>
</dbReference>
<evidence type="ECO:0000256" key="5">
    <source>
        <dbReference type="ARBA" id="ARBA00022741"/>
    </source>
</evidence>
<evidence type="ECO:0000256" key="7">
    <source>
        <dbReference type="ARBA" id="ARBA00023134"/>
    </source>
</evidence>
<dbReference type="SMART" id="SM00963">
    <property type="entry name" value="SRP54_N"/>
    <property type="match status" value="1"/>
</dbReference>
<dbReference type="Pfam" id="PF02881">
    <property type="entry name" value="SRP54_N"/>
    <property type="match status" value="1"/>
</dbReference>
<feature type="domain" description="SRP54-type proteins GTP-binding" evidence="11">
    <location>
        <begin position="365"/>
        <end position="378"/>
    </location>
</feature>
<protein>
    <submittedName>
        <fullName evidence="12">Unannotated protein</fullName>
    </submittedName>
</protein>
<evidence type="ECO:0000256" key="4">
    <source>
        <dbReference type="ARBA" id="ARBA00022490"/>
    </source>
</evidence>
<evidence type="ECO:0000256" key="10">
    <source>
        <dbReference type="SAM" id="MobiDB-lite"/>
    </source>
</evidence>
<dbReference type="PROSITE" id="PS00300">
    <property type="entry name" value="SRP54"/>
    <property type="match status" value="1"/>
</dbReference>
<organism evidence="12">
    <name type="scientific">freshwater metagenome</name>
    <dbReference type="NCBI Taxonomy" id="449393"/>
    <lineage>
        <taxon>unclassified sequences</taxon>
        <taxon>metagenomes</taxon>
        <taxon>ecological metagenomes</taxon>
    </lineage>
</organism>
<dbReference type="InterPro" id="IPR042101">
    <property type="entry name" value="SRP54_N_sf"/>
</dbReference>
<dbReference type="InterPro" id="IPR003593">
    <property type="entry name" value="AAA+_ATPase"/>
</dbReference>
<keyword evidence="3" id="KW-1003">Cell membrane</keyword>
<feature type="region of interest" description="Disordered" evidence="10">
    <location>
        <begin position="55"/>
        <end position="103"/>
    </location>
</feature>
<dbReference type="Gene3D" id="1.20.120.140">
    <property type="entry name" value="Signal recognition particle SRP54, nucleotide-binding domain"/>
    <property type="match status" value="1"/>
</dbReference>
<gene>
    <name evidence="12" type="ORF">UFOPK2001_00031</name>
</gene>
<dbReference type="InterPro" id="IPR036225">
    <property type="entry name" value="SRP/SRP_N"/>
</dbReference>
<dbReference type="SUPFAM" id="SSF47364">
    <property type="entry name" value="Domain of the SRP/SRP receptor G-proteins"/>
    <property type="match status" value="1"/>
</dbReference>
<dbReference type="GO" id="GO:0005886">
    <property type="term" value="C:plasma membrane"/>
    <property type="evidence" value="ECO:0007669"/>
    <property type="project" value="UniProtKB-SubCell"/>
</dbReference>
<keyword evidence="8" id="KW-0472">Membrane</keyword>
<accession>A0A6J6IC39</accession>
<evidence type="ECO:0000259" key="11">
    <source>
        <dbReference type="PROSITE" id="PS00300"/>
    </source>
</evidence>
<comment type="subcellular location">
    <subcellularLocation>
        <location evidence="1">Cell membrane</location>
        <topology evidence="1">Peripheral membrane protein</topology>
        <orientation evidence="1">Cytoplasmic side</orientation>
    </subcellularLocation>
</comment>
<comment type="similarity">
    <text evidence="2">Belongs to the GTP-binding SRP family.</text>
</comment>
<dbReference type="InterPro" id="IPR027417">
    <property type="entry name" value="P-loop_NTPase"/>
</dbReference>
<dbReference type="SMART" id="SM00382">
    <property type="entry name" value="AAA"/>
    <property type="match status" value="1"/>
</dbReference>
<dbReference type="SUPFAM" id="SSF52540">
    <property type="entry name" value="P-loop containing nucleoside triphosphate hydrolases"/>
    <property type="match status" value="1"/>
</dbReference>
<reference evidence="12" key="1">
    <citation type="submission" date="2020-05" db="EMBL/GenBank/DDBJ databases">
        <authorList>
            <person name="Chiriac C."/>
            <person name="Salcher M."/>
            <person name="Ghai R."/>
            <person name="Kavagutti S V."/>
        </authorList>
    </citation>
    <scope>NUCLEOTIDE SEQUENCE</scope>
</reference>
<dbReference type="GO" id="GO:0005047">
    <property type="term" value="F:signal recognition particle binding"/>
    <property type="evidence" value="ECO:0007669"/>
    <property type="project" value="TreeGrafter"/>
</dbReference>
<keyword evidence="6" id="KW-0378">Hydrolase</keyword>
<keyword evidence="4" id="KW-0963">Cytoplasm</keyword>
<evidence type="ECO:0000313" key="12">
    <source>
        <dbReference type="EMBL" id="CAB4623470.1"/>
    </source>
</evidence>
<evidence type="ECO:0000256" key="9">
    <source>
        <dbReference type="ARBA" id="ARBA00023170"/>
    </source>
</evidence>
<dbReference type="EMBL" id="CAEZVN010000001">
    <property type="protein sequence ID" value="CAB4623470.1"/>
    <property type="molecule type" value="Genomic_DNA"/>
</dbReference>
<evidence type="ECO:0000256" key="1">
    <source>
        <dbReference type="ARBA" id="ARBA00004413"/>
    </source>
</evidence>
<sequence length="392" mass="42068">MAGFLFWKKKRTAEVEAPVVEVPEVVEAPVVELPEVNETNESLVADAAEAAYVAAESIPSHEEPDQTPELEPTPEPEPESAPEPEPATEPEPEPEPELVAVELPKRSAKKGIRSLFSRVKFNPENLDELEDILIQADFGIDASMAIVESVKDRAKKSGATSEQDLKDILAAVIAENLERDDKALNLSDGKLPYVFLVVGVNGVGKTTTIGKLANWLSEGEWKVFIGAADTFRAAAVEQVATWADRAGATLIRPKTEGQDPASVAFEAVEAAIKDDADIVIIDTAGRLQNKTDLMGELDKIRRVIEKQAKISEVLLVLDATTGQNGMSQAKAFAEIANVTGVVLTKLDGTAKGGIVYSIQRELGIPVKLVGVGEGINDFAFFDATEFARGLVS</sequence>
<dbReference type="GO" id="GO:0005737">
    <property type="term" value="C:cytoplasm"/>
    <property type="evidence" value="ECO:0007669"/>
    <property type="project" value="UniProtKB-ARBA"/>
</dbReference>
<dbReference type="Gene3D" id="3.40.50.300">
    <property type="entry name" value="P-loop containing nucleotide triphosphate hydrolases"/>
    <property type="match status" value="1"/>
</dbReference>
<keyword evidence="7" id="KW-0342">GTP-binding</keyword>
<dbReference type="NCBIfam" id="TIGR00064">
    <property type="entry name" value="ftsY"/>
    <property type="match status" value="1"/>
</dbReference>
<evidence type="ECO:0000256" key="6">
    <source>
        <dbReference type="ARBA" id="ARBA00022801"/>
    </source>
</evidence>
<evidence type="ECO:0000256" key="3">
    <source>
        <dbReference type="ARBA" id="ARBA00022475"/>
    </source>
</evidence>
<dbReference type="PANTHER" id="PTHR43134:SF1">
    <property type="entry name" value="SIGNAL RECOGNITION PARTICLE RECEPTOR SUBUNIT ALPHA"/>
    <property type="match status" value="1"/>
</dbReference>
<keyword evidence="5" id="KW-0547">Nucleotide-binding</keyword>
<dbReference type="SMART" id="SM00962">
    <property type="entry name" value="SRP54"/>
    <property type="match status" value="1"/>
</dbReference>
<dbReference type="FunFam" id="3.40.50.300:FF:000053">
    <property type="entry name" value="Signal recognition particle receptor FtsY"/>
    <property type="match status" value="1"/>
</dbReference>
<dbReference type="GO" id="GO:0005525">
    <property type="term" value="F:GTP binding"/>
    <property type="evidence" value="ECO:0007669"/>
    <property type="project" value="UniProtKB-KW"/>
</dbReference>
<evidence type="ECO:0000256" key="8">
    <source>
        <dbReference type="ARBA" id="ARBA00023136"/>
    </source>
</evidence>
<keyword evidence="9" id="KW-0675">Receptor</keyword>
<dbReference type="InterPro" id="IPR000897">
    <property type="entry name" value="SRP54_GTPase_dom"/>
</dbReference>
<dbReference type="InterPro" id="IPR004390">
    <property type="entry name" value="SR_rcpt_FtsY"/>
</dbReference>
<feature type="compositionally biased region" description="Acidic residues" evidence="10">
    <location>
        <begin position="65"/>
        <end position="96"/>
    </location>
</feature>
<dbReference type="GO" id="GO:0006614">
    <property type="term" value="P:SRP-dependent cotranslational protein targeting to membrane"/>
    <property type="evidence" value="ECO:0007669"/>
    <property type="project" value="InterPro"/>
</dbReference>
<proteinExistence type="inferred from homology"/>